<keyword evidence="3" id="KW-0285">Flavoprotein</keyword>
<dbReference type="InterPro" id="IPR000172">
    <property type="entry name" value="GMC_OxRdtase_N"/>
</dbReference>
<evidence type="ECO:0000313" key="7">
    <source>
        <dbReference type="EMBL" id="SEF68610.1"/>
    </source>
</evidence>
<keyword evidence="8" id="KW-1185">Reference proteome</keyword>
<evidence type="ECO:0000256" key="3">
    <source>
        <dbReference type="ARBA" id="ARBA00022630"/>
    </source>
</evidence>
<dbReference type="Proteomes" id="UP000236738">
    <property type="component" value="Unassembled WGS sequence"/>
</dbReference>
<dbReference type="PANTHER" id="PTHR11552">
    <property type="entry name" value="GLUCOSE-METHANOL-CHOLINE GMC OXIDOREDUCTASE"/>
    <property type="match status" value="1"/>
</dbReference>
<dbReference type="PANTHER" id="PTHR11552:SF147">
    <property type="entry name" value="CHOLINE DEHYDROGENASE, MITOCHONDRIAL"/>
    <property type="match status" value="1"/>
</dbReference>
<dbReference type="InterPro" id="IPR007867">
    <property type="entry name" value="GMC_OxRtase_C"/>
</dbReference>
<sequence>MKPDFIIIGAGSSGSVLANRLSKNPENSVLLIEAGGKPSFFSKIPGWYSLLNRRKMDWAFSTEPQTFVNNRKIFIPRGKSLGGSSATNAMAYVRGNAKDYNSWAKMGNISWDYQSVLPYFKKSENNHSFNDKFHGKNGELNVSLRKEYHKSTYAFIEACKENGLNFNEDYNGSEQEGTSFLQFTIDKNVRQSTFEAFLKPILRRKNLEIKTKTFVKKILIENGKAIGVEIWTGKNSSEKIFCNKEVILCAGAIQSPQLLKVSGIGPKEELKKFNIALIKYLPAVGENLKDHVWSGTSDFSKVNGLNNIIKKTGFINHLFQYFRKKESLLNHSIIETTSFLKSSEDKEIPDLQFHFSPLHMGNDYKADLYNPFSLPTTNGYTILAILLHPESSGFIGLKSNDSRDAPIIQPNFLSKENDIKRLLIGLKKAMAVMDSTSFDEVRAKKMNWPPRNASDEVLVEHIKKTLETLYHPVGTCKMGNDENSVVNDKLQVHGIENLRVADASIMPDIISGNTNAACIMIGEKAADFILSR</sequence>
<evidence type="ECO:0000259" key="6">
    <source>
        <dbReference type="PROSITE" id="PS00624"/>
    </source>
</evidence>
<feature type="domain" description="Glucose-methanol-choline oxidoreductase N-terminal" evidence="6">
    <location>
        <begin position="251"/>
        <end position="265"/>
    </location>
</feature>
<evidence type="ECO:0000256" key="5">
    <source>
        <dbReference type="PIRSR" id="PIRSR000137-2"/>
    </source>
</evidence>
<dbReference type="GO" id="GO:0016614">
    <property type="term" value="F:oxidoreductase activity, acting on CH-OH group of donors"/>
    <property type="evidence" value="ECO:0007669"/>
    <property type="project" value="InterPro"/>
</dbReference>
<dbReference type="SUPFAM" id="SSF54373">
    <property type="entry name" value="FAD-linked reductases, C-terminal domain"/>
    <property type="match status" value="1"/>
</dbReference>
<accession>A0A1H5U0T3</accession>
<dbReference type="RefSeq" id="WP_103912640.1">
    <property type="nucleotide sequence ID" value="NZ_FNUS01000001.1"/>
</dbReference>
<name>A0A1H5U0T3_9FLAO</name>
<dbReference type="InterPro" id="IPR036188">
    <property type="entry name" value="FAD/NAD-bd_sf"/>
</dbReference>
<comment type="cofactor">
    <cofactor evidence="1 5">
        <name>FAD</name>
        <dbReference type="ChEBI" id="CHEBI:57692"/>
    </cofactor>
</comment>
<comment type="similarity">
    <text evidence="2">Belongs to the GMC oxidoreductase family.</text>
</comment>
<feature type="binding site" evidence="5">
    <location>
        <position position="215"/>
    </location>
    <ligand>
        <name>FAD</name>
        <dbReference type="ChEBI" id="CHEBI:57692"/>
    </ligand>
</feature>
<dbReference type="AlphaFoldDB" id="A0A1H5U0T3"/>
<dbReference type="SUPFAM" id="SSF51905">
    <property type="entry name" value="FAD/NAD(P)-binding domain"/>
    <property type="match status" value="1"/>
</dbReference>
<dbReference type="Pfam" id="PF00732">
    <property type="entry name" value="GMC_oxred_N"/>
    <property type="match status" value="1"/>
</dbReference>
<dbReference type="Pfam" id="PF05199">
    <property type="entry name" value="GMC_oxred_C"/>
    <property type="match status" value="1"/>
</dbReference>
<keyword evidence="4 5" id="KW-0274">FAD</keyword>
<evidence type="ECO:0000256" key="1">
    <source>
        <dbReference type="ARBA" id="ARBA00001974"/>
    </source>
</evidence>
<dbReference type="InterPro" id="IPR012132">
    <property type="entry name" value="GMC_OxRdtase"/>
</dbReference>
<evidence type="ECO:0000313" key="8">
    <source>
        <dbReference type="Proteomes" id="UP000236738"/>
    </source>
</evidence>
<gene>
    <name evidence="7" type="ORF">SAMN05421847_0633</name>
</gene>
<dbReference type="PROSITE" id="PS00624">
    <property type="entry name" value="GMC_OXRED_2"/>
    <property type="match status" value="1"/>
</dbReference>
<dbReference type="Gene3D" id="3.30.560.10">
    <property type="entry name" value="Glucose Oxidase, domain 3"/>
    <property type="match status" value="1"/>
</dbReference>
<evidence type="ECO:0000256" key="2">
    <source>
        <dbReference type="ARBA" id="ARBA00010790"/>
    </source>
</evidence>
<dbReference type="EMBL" id="FNUS01000001">
    <property type="protein sequence ID" value="SEF68610.1"/>
    <property type="molecule type" value="Genomic_DNA"/>
</dbReference>
<proteinExistence type="inferred from homology"/>
<reference evidence="8" key="1">
    <citation type="submission" date="2016-10" db="EMBL/GenBank/DDBJ databases">
        <authorList>
            <person name="Varghese N."/>
            <person name="Submissions S."/>
        </authorList>
    </citation>
    <scope>NUCLEOTIDE SEQUENCE [LARGE SCALE GENOMIC DNA]</scope>
    <source>
        <strain evidence="8">DSM 21580</strain>
    </source>
</reference>
<organism evidence="7 8">
    <name type="scientific">Halpernia humi</name>
    <dbReference type="NCBI Taxonomy" id="493375"/>
    <lineage>
        <taxon>Bacteria</taxon>
        <taxon>Pseudomonadati</taxon>
        <taxon>Bacteroidota</taxon>
        <taxon>Flavobacteriia</taxon>
        <taxon>Flavobacteriales</taxon>
        <taxon>Weeksellaceae</taxon>
        <taxon>Chryseobacterium group</taxon>
        <taxon>Halpernia</taxon>
    </lineage>
</organism>
<protein>
    <submittedName>
        <fullName evidence="7">Choline dehydrogenase</fullName>
    </submittedName>
</protein>
<dbReference type="Gene3D" id="3.50.50.60">
    <property type="entry name" value="FAD/NAD(P)-binding domain"/>
    <property type="match status" value="1"/>
</dbReference>
<dbReference type="GO" id="GO:0050660">
    <property type="term" value="F:flavin adenine dinucleotide binding"/>
    <property type="evidence" value="ECO:0007669"/>
    <property type="project" value="InterPro"/>
</dbReference>
<evidence type="ECO:0000256" key="4">
    <source>
        <dbReference type="ARBA" id="ARBA00022827"/>
    </source>
</evidence>
<dbReference type="OrthoDB" id="9785276at2"/>
<dbReference type="PIRSF" id="PIRSF000137">
    <property type="entry name" value="Alcohol_oxidase"/>
    <property type="match status" value="1"/>
</dbReference>